<name>A0A9P5EFX4_COLSI</name>
<dbReference type="Gene3D" id="3.40.30.10">
    <property type="entry name" value="Glutaredoxin"/>
    <property type="match status" value="1"/>
</dbReference>
<sequence length="359" mass="39426">MSASTESVISFYDIILDPAAYPGSPNPWKTRYALNFAKVPYRTTWVPLNAVAETRNSLQLPANRKHMDGSDFPTLPIICDPRAPAADKKEIVLGDTFDIALYLQKTYLSSAPTSPSQQLFPADGSGTVALHRAFNKFADELFSQYGAPLAGCYMPFDPRTEEADKRAMMDRFPGKTKWEEFEIPRGSDVRKKFLEDFEAALDTKLGPSFAAAGDDGNGPFMDGRKTPMYADFIDGADVSDMGFLTPCDRNSSTFCCGKEDNSCCNTDLAVTMGIQESVCTALSSTPNTNSKRVFKHAAIGIGVAAGIILMVEALYAQWLWRQNRWIKLQIVQSSGTTPPTELRTLTQTSNKSQPDGSQD</sequence>
<dbReference type="InterPro" id="IPR036249">
    <property type="entry name" value="Thioredoxin-like_sf"/>
</dbReference>
<evidence type="ECO:0000256" key="1">
    <source>
        <dbReference type="SAM" id="MobiDB-lite"/>
    </source>
</evidence>
<keyword evidence="2" id="KW-0812">Transmembrane</keyword>
<gene>
    <name evidence="3" type="primary">ustS-1</name>
    <name evidence="3" type="ORF">CGCSCA2_v011512</name>
</gene>
<evidence type="ECO:0000313" key="3">
    <source>
        <dbReference type="EMBL" id="KAF4850214.1"/>
    </source>
</evidence>
<dbReference type="EMBL" id="QPMT01000046">
    <property type="protein sequence ID" value="KAF4850214.1"/>
    <property type="molecule type" value="Genomic_DNA"/>
</dbReference>
<protein>
    <submittedName>
        <fullName evidence="3">Glutathione S-transferase-like protein ustS</fullName>
    </submittedName>
</protein>
<evidence type="ECO:0000256" key="2">
    <source>
        <dbReference type="SAM" id="Phobius"/>
    </source>
</evidence>
<keyword evidence="2" id="KW-0472">Membrane</keyword>
<evidence type="ECO:0000313" key="4">
    <source>
        <dbReference type="Proteomes" id="UP000711996"/>
    </source>
</evidence>
<feature type="transmembrane region" description="Helical" evidence="2">
    <location>
        <begin position="297"/>
        <end position="320"/>
    </location>
</feature>
<dbReference type="Proteomes" id="UP000711996">
    <property type="component" value="Unassembled WGS sequence"/>
</dbReference>
<comment type="caution">
    <text evidence="3">The sequence shown here is derived from an EMBL/GenBank/DDBJ whole genome shotgun (WGS) entry which is preliminary data.</text>
</comment>
<proteinExistence type="predicted"/>
<dbReference type="Gene3D" id="1.20.1050.10">
    <property type="match status" value="1"/>
</dbReference>
<dbReference type="AlphaFoldDB" id="A0A9P5EFX4"/>
<dbReference type="OrthoDB" id="4951845at2759"/>
<keyword evidence="2" id="KW-1133">Transmembrane helix</keyword>
<keyword evidence="4" id="KW-1185">Reference proteome</keyword>
<accession>A0A9P5EFX4</accession>
<organism evidence="3 4">
    <name type="scientific">Colletotrichum siamense</name>
    <name type="common">Anthracnose fungus</name>
    <dbReference type="NCBI Taxonomy" id="690259"/>
    <lineage>
        <taxon>Eukaryota</taxon>
        <taxon>Fungi</taxon>
        <taxon>Dikarya</taxon>
        <taxon>Ascomycota</taxon>
        <taxon>Pezizomycotina</taxon>
        <taxon>Sordariomycetes</taxon>
        <taxon>Hypocreomycetidae</taxon>
        <taxon>Glomerellales</taxon>
        <taxon>Glomerellaceae</taxon>
        <taxon>Colletotrichum</taxon>
        <taxon>Colletotrichum gloeosporioides species complex</taxon>
    </lineage>
</organism>
<feature type="region of interest" description="Disordered" evidence="1">
    <location>
        <begin position="335"/>
        <end position="359"/>
    </location>
</feature>
<reference evidence="3" key="1">
    <citation type="submission" date="2019-06" db="EMBL/GenBank/DDBJ databases">
        <authorList>
            <person name="Gan P."/>
            <person name="Shirasu K."/>
        </authorList>
    </citation>
    <scope>NUCLEOTIDE SEQUENCE [LARGE SCALE GENOMIC DNA]</scope>
    <source>
        <strain evidence="3">CAD2</strain>
    </source>
</reference>
<dbReference type="SUPFAM" id="SSF52833">
    <property type="entry name" value="Thioredoxin-like"/>
    <property type="match status" value="1"/>
</dbReference>